<reference evidence="8" key="1">
    <citation type="journal article" date="2019" name="PLoS Negl. Trop. Dis.">
        <title>Revisiting the worldwide diversity of Leptospira species in the environment.</title>
        <authorList>
            <person name="Vincent A.T."/>
            <person name="Schiettekatte O."/>
            <person name="Bourhy P."/>
            <person name="Veyrier F.J."/>
            <person name="Picardeau M."/>
        </authorList>
    </citation>
    <scope>NUCLEOTIDE SEQUENCE [LARGE SCALE GENOMIC DNA]</scope>
    <source>
        <strain evidence="8">SSS9</strain>
    </source>
</reference>
<evidence type="ECO:0000313" key="9">
    <source>
        <dbReference type="Proteomes" id="UP000297453"/>
    </source>
</evidence>
<dbReference type="EMBL" id="RQEP01000005">
    <property type="protein sequence ID" value="TGK06968.1"/>
    <property type="molecule type" value="Genomic_DNA"/>
</dbReference>
<evidence type="ECO:0000256" key="1">
    <source>
        <dbReference type="ARBA" id="ARBA00001936"/>
    </source>
</evidence>
<dbReference type="InterPro" id="IPR000086">
    <property type="entry name" value="NUDIX_hydrolase_dom"/>
</dbReference>
<keyword evidence="6" id="KW-0464">Manganese</keyword>
<dbReference type="RefSeq" id="WP_135584346.1">
    <property type="nucleotide sequence ID" value="NZ_RQEP01000005.1"/>
</dbReference>
<keyword evidence="5" id="KW-0460">Magnesium</keyword>
<evidence type="ECO:0000256" key="6">
    <source>
        <dbReference type="ARBA" id="ARBA00023211"/>
    </source>
</evidence>
<dbReference type="Pfam" id="PF00293">
    <property type="entry name" value="NUDIX"/>
    <property type="match status" value="1"/>
</dbReference>
<evidence type="ECO:0000256" key="2">
    <source>
        <dbReference type="ARBA" id="ARBA00001946"/>
    </source>
</evidence>
<keyword evidence="4" id="KW-0378">Hydrolase</keyword>
<dbReference type="InterPro" id="IPR045121">
    <property type="entry name" value="CoAse"/>
</dbReference>
<dbReference type="Gene3D" id="3.90.79.10">
    <property type="entry name" value="Nucleoside Triphosphate Pyrophosphohydrolase"/>
    <property type="match status" value="1"/>
</dbReference>
<accession>A0A4R9G5V3</accession>
<name>A0A4R9G5V3_9LEPT</name>
<keyword evidence="3" id="KW-0479">Metal-binding</keyword>
<sequence>MIRLDLDKLKQDLPLLPEGEPNLPEGVAHSSVIMPVFHKNGQDGFLLQKRNPNLAAHPGQISFPGGVKEPEDPSLLETALREWKEEMGVAREALSVIGNYKGQLTHTGFHITPFLARYSGDFLFQFNPDEVERVIQLEFDRLWEVPFYSIQGRRKPDGPVLEVFYFDLEEGLLWGATARIIVDFLRDHSSFSRIPELRTPNLTAAPYLDVKR</sequence>
<gene>
    <name evidence="8" type="ORF">EHO59_02285</name>
</gene>
<comment type="cofactor">
    <cofactor evidence="1">
        <name>Mn(2+)</name>
        <dbReference type="ChEBI" id="CHEBI:29035"/>
    </cofactor>
</comment>
<evidence type="ECO:0000259" key="7">
    <source>
        <dbReference type="PROSITE" id="PS51462"/>
    </source>
</evidence>
<dbReference type="PANTHER" id="PTHR12992:SF11">
    <property type="entry name" value="MITOCHONDRIAL COENZYME A DIPHOSPHATASE NUDT8"/>
    <property type="match status" value="1"/>
</dbReference>
<dbReference type="PROSITE" id="PS51462">
    <property type="entry name" value="NUDIX"/>
    <property type="match status" value="1"/>
</dbReference>
<dbReference type="PANTHER" id="PTHR12992">
    <property type="entry name" value="NUDIX HYDROLASE"/>
    <property type="match status" value="1"/>
</dbReference>
<dbReference type="Proteomes" id="UP000297453">
    <property type="component" value="Unassembled WGS sequence"/>
</dbReference>
<comment type="cofactor">
    <cofactor evidence="2">
        <name>Mg(2+)</name>
        <dbReference type="ChEBI" id="CHEBI:18420"/>
    </cofactor>
</comment>
<evidence type="ECO:0000256" key="5">
    <source>
        <dbReference type="ARBA" id="ARBA00022842"/>
    </source>
</evidence>
<dbReference type="AlphaFoldDB" id="A0A4R9G5V3"/>
<protein>
    <submittedName>
        <fullName evidence="8">CoA pyrophosphatase</fullName>
    </submittedName>
</protein>
<proteinExistence type="predicted"/>
<feature type="domain" description="Nudix hydrolase" evidence="7">
    <location>
        <begin position="27"/>
        <end position="166"/>
    </location>
</feature>
<organism evidence="8 9">
    <name type="scientific">Leptospira semungkisensis</name>
    <dbReference type="NCBI Taxonomy" id="2484985"/>
    <lineage>
        <taxon>Bacteria</taxon>
        <taxon>Pseudomonadati</taxon>
        <taxon>Spirochaetota</taxon>
        <taxon>Spirochaetia</taxon>
        <taxon>Leptospirales</taxon>
        <taxon>Leptospiraceae</taxon>
        <taxon>Leptospira</taxon>
    </lineage>
</organism>
<keyword evidence="9" id="KW-1185">Reference proteome</keyword>
<dbReference type="InterPro" id="IPR015797">
    <property type="entry name" value="NUDIX_hydrolase-like_dom_sf"/>
</dbReference>
<dbReference type="CDD" id="cd03426">
    <property type="entry name" value="NUDIX_CoAse_Nudt7"/>
    <property type="match status" value="1"/>
</dbReference>
<evidence type="ECO:0000256" key="4">
    <source>
        <dbReference type="ARBA" id="ARBA00022801"/>
    </source>
</evidence>
<evidence type="ECO:0000256" key="3">
    <source>
        <dbReference type="ARBA" id="ARBA00022723"/>
    </source>
</evidence>
<dbReference type="GO" id="GO:0046872">
    <property type="term" value="F:metal ion binding"/>
    <property type="evidence" value="ECO:0007669"/>
    <property type="project" value="UniProtKB-KW"/>
</dbReference>
<dbReference type="OrthoDB" id="9802805at2"/>
<evidence type="ECO:0000313" key="8">
    <source>
        <dbReference type="EMBL" id="TGK06968.1"/>
    </source>
</evidence>
<comment type="caution">
    <text evidence="8">The sequence shown here is derived from an EMBL/GenBank/DDBJ whole genome shotgun (WGS) entry which is preliminary data.</text>
</comment>
<dbReference type="SUPFAM" id="SSF55811">
    <property type="entry name" value="Nudix"/>
    <property type="match status" value="1"/>
</dbReference>
<dbReference type="GO" id="GO:0010945">
    <property type="term" value="F:coenzyme A diphosphatase activity"/>
    <property type="evidence" value="ECO:0007669"/>
    <property type="project" value="InterPro"/>
</dbReference>